<accession>A0AC61N2B3</accession>
<proteinExistence type="predicted"/>
<reference evidence="1 2" key="1">
    <citation type="journal article" date="2022" name="Int. J. Syst. Evol. Microbiol.">
        <title>Miniphocaeibacter halophilus sp. nov., an ammonium-tolerant acetate-producing bacterium isolated from a biogas system.</title>
        <authorList>
            <person name="Schnurer A."/>
            <person name="Singh A."/>
            <person name="Bi S."/>
            <person name="Qiao W."/>
            <person name="Westerholm M."/>
        </authorList>
    </citation>
    <scope>NUCLEOTIDE SEQUENCE [LARGE SCALE GENOMIC DNA]</scope>
    <source>
        <strain evidence="1 2">AMB_01</strain>
    </source>
</reference>
<sequence>MKISLMINEKEYVTHVKPEGMLIDVLRHLGFTSVKRGCDSSSCGLCTVWVDGLPILSCGYLALRALGKNITTIEGVQEEAKKFGTFLAEEGGDQCGFCNPGFIMNVIALKRQNKKFTDEEIKTYLMGNLCRCTGYASQMRAIQKYLEV</sequence>
<evidence type="ECO:0000313" key="1">
    <source>
        <dbReference type="EMBL" id="QQK08853.1"/>
    </source>
</evidence>
<organism evidence="1 2">
    <name type="scientific">Miniphocaeibacter halophilus</name>
    <dbReference type="NCBI Taxonomy" id="2931922"/>
    <lineage>
        <taxon>Bacteria</taxon>
        <taxon>Bacillati</taxon>
        <taxon>Bacillota</taxon>
        <taxon>Tissierellia</taxon>
        <taxon>Tissierellales</taxon>
        <taxon>Peptoniphilaceae</taxon>
        <taxon>Miniphocaeibacter</taxon>
    </lineage>
</organism>
<dbReference type="Proteomes" id="UP000595814">
    <property type="component" value="Chromosome"/>
</dbReference>
<name>A0AC61N2B3_9FIRM</name>
<protein>
    <submittedName>
        <fullName evidence="1">2Fe-2S iron-sulfur cluster binding domain-containing protein</fullName>
    </submittedName>
</protein>
<gene>
    <name evidence="1" type="ORF">JFY71_04775</name>
</gene>
<evidence type="ECO:0000313" key="2">
    <source>
        <dbReference type="Proteomes" id="UP000595814"/>
    </source>
</evidence>
<dbReference type="EMBL" id="CP066744">
    <property type="protein sequence ID" value="QQK08853.1"/>
    <property type="molecule type" value="Genomic_DNA"/>
</dbReference>
<keyword evidence="2" id="KW-1185">Reference proteome</keyword>